<keyword evidence="2" id="KW-1185">Reference proteome</keyword>
<reference evidence="1" key="1">
    <citation type="journal article" date="2023" name="PLoS Negl. Trop. Dis.">
        <title>A genome sequence for Biomphalaria pfeifferi, the major vector snail for the human-infecting parasite Schistosoma mansoni.</title>
        <authorList>
            <person name="Bu L."/>
            <person name="Lu L."/>
            <person name="Laidemitt M.R."/>
            <person name="Zhang S.M."/>
            <person name="Mutuku M."/>
            <person name="Mkoji G."/>
            <person name="Steinauer M."/>
            <person name="Loker E.S."/>
        </authorList>
    </citation>
    <scope>NUCLEOTIDE SEQUENCE</scope>
    <source>
        <strain evidence="1">KasaAsao</strain>
    </source>
</reference>
<dbReference type="AlphaFoldDB" id="A0AAD8ANB6"/>
<reference evidence="1" key="2">
    <citation type="submission" date="2023-04" db="EMBL/GenBank/DDBJ databases">
        <authorList>
            <person name="Bu L."/>
            <person name="Lu L."/>
            <person name="Laidemitt M.R."/>
            <person name="Zhang S.M."/>
            <person name="Mutuku M."/>
            <person name="Mkoji G."/>
            <person name="Steinauer M."/>
            <person name="Loker E.S."/>
        </authorList>
    </citation>
    <scope>NUCLEOTIDE SEQUENCE</scope>
    <source>
        <strain evidence="1">KasaAsao</strain>
        <tissue evidence="1">Whole Snail</tissue>
    </source>
</reference>
<name>A0AAD8ANB6_BIOPF</name>
<dbReference type="Proteomes" id="UP001233172">
    <property type="component" value="Unassembled WGS sequence"/>
</dbReference>
<comment type="caution">
    <text evidence="1">The sequence shown here is derived from an EMBL/GenBank/DDBJ whole genome shotgun (WGS) entry which is preliminary data.</text>
</comment>
<organism evidence="1 2">
    <name type="scientific">Biomphalaria pfeifferi</name>
    <name type="common">Bloodfluke planorb</name>
    <name type="synonym">Freshwater snail</name>
    <dbReference type="NCBI Taxonomy" id="112525"/>
    <lineage>
        <taxon>Eukaryota</taxon>
        <taxon>Metazoa</taxon>
        <taxon>Spiralia</taxon>
        <taxon>Lophotrochozoa</taxon>
        <taxon>Mollusca</taxon>
        <taxon>Gastropoda</taxon>
        <taxon>Heterobranchia</taxon>
        <taxon>Euthyneura</taxon>
        <taxon>Panpulmonata</taxon>
        <taxon>Hygrophila</taxon>
        <taxon>Lymnaeoidea</taxon>
        <taxon>Planorbidae</taxon>
        <taxon>Biomphalaria</taxon>
    </lineage>
</organism>
<gene>
    <name evidence="1" type="ORF">Bpfe_031139</name>
</gene>
<sequence length="226" mass="26021">MTTFSQLVDDVVKELLRPDQLENIATYTNQTIRELHIRPSTQSQTFFDANRVEEELAVLTDGPWLWSIPSVTRFQKLEAIYCPQMNLYIQEKTPSVAFRNSDDPFHNYYWYRTGPQIAVAGALAGLDLQLSYFMYPRTFPYKLLVNRIVKFDADLDAYVLIAGGGTPTQDQIDAETAWPLQRWPDAIKEGVRAKLFKRLGDSDRTRMAYSAFESMRMAVWNSEPSS</sequence>
<dbReference type="EMBL" id="JASAOG010000447">
    <property type="protein sequence ID" value="KAK0039462.1"/>
    <property type="molecule type" value="Genomic_DNA"/>
</dbReference>
<protein>
    <submittedName>
        <fullName evidence="1">Uncharacterized protein</fullName>
    </submittedName>
</protein>
<accession>A0AAD8ANB6</accession>
<proteinExistence type="predicted"/>
<evidence type="ECO:0000313" key="2">
    <source>
        <dbReference type="Proteomes" id="UP001233172"/>
    </source>
</evidence>
<evidence type="ECO:0000313" key="1">
    <source>
        <dbReference type="EMBL" id="KAK0039462.1"/>
    </source>
</evidence>